<dbReference type="AlphaFoldDB" id="A0A1D1ZB26"/>
<reference evidence="1" key="1">
    <citation type="submission" date="2015-07" db="EMBL/GenBank/DDBJ databases">
        <title>Transcriptome Assembly of Anthurium amnicola.</title>
        <authorList>
            <person name="Suzuki J."/>
        </authorList>
    </citation>
    <scope>NUCLEOTIDE SEQUENCE</scope>
</reference>
<evidence type="ECO:0000313" key="1">
    <source>
        <dbReference type="EMBL" id="JAT64042.1"/>
    </source>
</evidence>
<feature type="non-terminal residue" evidence="1">
    <location>
        <position position="1"/>
    </location>
</feature>
<gene>
    <name evidence="1" type="primary">PDV1</name>
    <name evidence="1" type="ORF">g.22656</name>
</gene>
<dbReference type="PANTHER" id="PTHR33600:SF4">
    <property type="entry name" value="PLASTID DIVISION PROTEIN PDV1"/>
    <property type="match status" value="1"/>
</dbReference>
<dbReference type="EMBL" id="GDJX01003894">
    <property type="protein sequence ID" value="JAT64042.1"/>
    <property type="molecule type" value="Transcribed_RNA"/>
</dbReference>
<name>A0A1D1ZB26_9ARAE</name>
<protein>
    <submittedName>
        <fullName evidence="1">Plastid division protein PDV1</fullName>
    </submittedName>
</protein>
<accession>A0A1D1ZB26</accession>
<sequence>SLSLSLRPPADEASGGKLAPLFALATRRKGKGEGPETLDPPVAEMKWDMEMEEVEVVLEKIWDLHDRISDAIHAISRAHFLSSVKGANAGGRISDDKRYPPAAAGGPAGDDGKSGYVFVKGFRLEDDSLAIAEARSLNAIRTALEDFEEQLEFFHTVQSQQRAERDAAIARLEQSRIILAITLADHHGKKYKVIEEAMAFVGDVCDAAHFVAPQDLFQSQSCENSNIHQEKRSNVLIDMMVSSLTFAKKILKLDRIGSALGNATLFAVSMLALLQLHQVTVKSEFVLEDPLTQEQMFYQDRRENNNSLLENAYHANQKHLDVLAARG</sequence>
<proteinExistence type="predicted"/>
<dbReference type="InterPro" id="IPR038939">
    <property type="entry name" value="PDV1/PDV2"/>
</dbReference>
<organism evidence="1">
    <name type="scientific">Anthurium amnicola</name>
    <dbReference type="NCBI Taxonomy" id="1678845"/>
    <lineage>
        <taxon>Eukaryota</taxon>
        <taxon>Viridiplantae</taxon>
        <taxon>Streptophyta</taxon>
        <taxon>Embryophyta</taxon>
        <taxon>Tracheophyta</taxon>
        <taxon>Spermatophyta</taxon>
        <taxon>Magnoliopsida</taxon>
        <taxon>Liliopsida</taxon>
        <taxon>Araceae</taxon>
        <taxon>Pothoideae</taxon>
        <taxon>Potheae</taxon>
        <taxon>Anthurium</taxon>
    </lineage>
</organism>
<dbReference type="PANTHER" id="PTHR33600">
    <property type="entry name" value="PLASTID DIVISION PROTEIN PDV2"/>
    <property type="match status" value="1"/>
</dbReference>
<dbReference type="GO" id="GO:0010020">
    <property type="term" value="P:chloroplast fission"/>
    <property type="evidence" value="ECO:0007669"/>
    <property type="project" value="InterPro"/>
</dbReference>